<sequence length="141" mass="14419">MINDLIAHIANTNGLEEPVARKALGILLNGADRQGAPLAAVTFRTLPGARALAASAGAEIGAPTGEIARLIELTPGGRRRVVEQMFGALRTAGIDHETMGRLLPSVGNWMHEVCGIEGLGQLGALIAHDAETAAAAAARAA</sequence>
<dbReference type="Proteomes" id="UP000027100">
    <property type="component" value="Unassembled WGS sequence"/>
</dbReference>
<keyword evidence="2" id="KW-1185">Reference proteome</keyword>
<dbReference type="EMBL" id="ARYM01000001">
    <property type="protein sequence ID" value="KDA00657.1"/>
    <property type="molecule type" value="Genomic_DNA"/>
</dbReference>
<name>A0A062VLW2_9PROT</name>
<gene>
    <name evidence="1" type="ORF">HPO_01470</name>
</gene>
<organism evidence="1 2">
    <name type="scientific">Hyphomonas polymorpha PS728</name>
    <dbReference type="NCBI Taxonomy" id="1280954"/>
    <lineage>
        <taxon>Bacteria</taxon>
        <taxon>Pseudomonadati</taxon>
        <taxon>Pseudomonadota</taxon>
        <taxon>Alphaproteobacteria</taxon>
        <taxon>Hyphomonadales</taxon>
        <taxon>Hyphomonadaceae</taxon>
        <taxon>Hyphomonas</taxon>
    </lineage>
</organism>
<accession>A0A062VLW2</accession>
<evidence type="ECO:0000313" key="2">
    <source>
        <dbReference type="Proteomes" id="UP000027100"/>
    </source>
</evidence>
<proteinExistence type="predicted"/>
<comment type="caution">
    <text evidence="1">The sequence shown here is derived from an EMBL/GenBank/DDBJ whole genome shotgun (WGS) entry which is preliminary data.</text>
</comment>
<dbReference type="RefSeq" id="WP_051612156.1">
    <property type="nucleotide sequence ID" value="NZ_ARYM01000001.1"/>
</dbReference>
<dbReference type="AlphaFoldDB" id="A0A062VLW2"/>
<evidence type="ECO:0000313" key="1">
    <source>
        <dbReference type="EMBL" id="KDA00657.1"/>
    </source>
</evidence>
<dbReference type="STRING" id="1280954.HPO_01470"/>
<dbReference type="eggNOG" id="ENOG50302FH">
    <property type="taxonomic scope" value="Bacteria"/>
</dbReference>
<reference evidence="1 2" key="1">
    <citation type="journal article" date="2014" name="Antonie Van Leeuwenhoek">
        <title>Hyphomonas beringensis sp. nov. and Hyphomonas chukchiensis sp. nov., isolated from surface seawater of the Bering Sea and Chukchi Sea.</title>
        <authorList>
            <person name="Li C."/>
            <person name="Lai Q."/>
            <person name="Li G."/>
            <person name="Dong C."/>
            <person name="Wang J."/>
            <person name="Liao Y."/>
            <person name="Shao Z."/>
        </authorList>
    </citation>
    <scope>NUCLEOTIDE SEQUENCE [LARGE SCALE GENOMIC DNA]</scope>
    <source>
        <strain evidence="1 2">PS728</strain>
    </source>
</reference>
<dbReference type="OrthoDB" id="7619495at2"/>
<protein>
    <submittedName>
        <fullName evidence="1">Uncharacterized protein</fullName>
    </submittedName>
</protein>
<dbReference type="PATRIC" id="fig|1280954.3.peg.302"/>